<evidence type="ECO:0000256" key="9">
    <source>
        <dbReference type="ARBA" id="ARBA00023065"/>
    </source>
</evidence>
<evidence type="ECO:0000256" key="3">
    <source>
        <dbReference type="ARBA" id="ARBA00022448"/>
    </source>
</evidence>
<evidence type="ECO:0000256" key="12">
    <source>
        <dbReference type="RuleBase" id="RU010713"/>
    </source>
</evidence>
<evidence type="ECO:0000256" key="7">
    <source>
        <dbReference type="ARBA" id="ARBA00022949"/>
    </source>
</evidence>
<reference evidence="14" key="1">
    <citation type="submission" date="2014-09" db="EMBL/GenBank/DDBJ databases">
        <authorList>
            <person name="Martin A.A."/>
        </authorList>
    </citation>
    <scope>NUCLEOTIDE SEQUENCE</scope>
    <source>
        <strain evidence="14">ED321</strain>
    </source>
</reference>
<name>A0A090KY21_STRRB</name>
<evidence type="ECO:0000256" key="8">
    <source>
        <dbReference type="ARBA" id="ARBA00022989"/>
    </source>
</evidence>
<keyword evidence="4" id="KW-1003">Cell membrane</keyword>
<keyword evidence="3 12" id="KW-0813">Transport</keyword>
<evidence type="ECO:0000256" key="5">
    <source>
        <dbReference type="ARBA" id="ARBA00022692"/>
    </source>
</evidence>
<keyword evidence="10 12" id="KW-0472">Membrane</keyword>
<comment type="subcellular location">
    <subcellularLocation>
        <location evidence="1">Cell junction</location>
        <location evidence="1">Gap junction</location>
    </subcellularLocation>
    <subcellularLocation>
        <location evidence="2 12">Cell membrane</location>
        <topology evidence="2 12">Multi-pass membrane protein</topology>
    </subcellularLocation>
</comment>
<dbReference type="InterPro" id="IPR000990">
    <property type="entry name" value="Innexin"/>
</dbReference>
<keyword evidence="11 12" id="KW-0407">Ion channel</keyword>
<feature type="transmembrane region" description="Helical" evidence="12">
    <location>
        <begin position="278"/>
        <end position="305"/>
    </location>
</feature>
<dbReference type="PANTHER" id="PTHR11893:SF10">
    <property type="entry name" value="INNEXIN-6"/>
    <property type="match status" value="1"/>
</dbReference>
<dbReference type="GO" id="GO:0005921">
    <property type="term" value="C:gap junction"/>
    <property type="evidence" value="ECO:0007669"/>
    <property type="project" value="UniProtKB-SubCell"/>
</dbReference>
<keyword evidence="8 12" id="KW-1133">Transmembrane helix</keyword>
<dbReference type="EMBL" id="LN609401">
    <property type="protein sequence ID" value="CEF60742.1"/>
    <property type="molecule type" value="Genomic_DNA"/>
</dbReference>
<keyword evidence="5 12" id="KW-0812">Transmembrane</keyword>
<evidence type="ECO:0000256" key="10">
    <source>
        <dbReference type="ARBA" id="ARBA00023136"/>
    </source>
</evidence>
<dbReference type="OrthoDB" id="5867527at2759"/>
<comment type="function">
    <text evidence="12">Structural component of the gap junctions.</text>
</comment>
<dbReference type="PROSITE" id="PS51013">
    <property type="entry name" value="PANNEXIN"/>
    <property type="match status" value="1"/>
</dbReference>
<proteinExistence type="inferred from homology"/>
<gene>
    <name evidence="12" type="primary">inx</name>
    <name evidence="13 15 16" type="ORF">SRAE_X000252500</name>
</gene>
<evidence type="ECO:0000313" key="13">
    <source>
        <dbReference type="EMBL" id="CEF60742.1"/>
    </source>
</evidence>
<dbReference type="GO" id="GO:0005886">
    <property type="term" value="C:plasma membrane"/>
    <property type="evidence" value="ECO:0007669"/>
    <property type="project" value="UniProtKB-SubCell"/>
</dbReference>
<evidence type="ECO:0000256" key="11">
    <source>
        <dbReference type="ARBA" id="ARBA00023303"/>
    </source>
</evidence>
<evidence type="ECO:0000256" key="6">
    <source>
        <dbReference type="ARBA" id="ARBA00022868"/>
    </source>
</evidence>
<keyword evidence="7" id="KW-0965">Cell junction</keyword>
<dbReference type="Proteomes" id="UP000035682">
    <property type="component" value="Unplaced"/>
</dbReference>
<evidence type="ECO:0000313" key="14">
    <source>
        <dbReference type="Proteomes" id="UP000035682"/>
    </source>
</evidence>
<comment type="caution">
    <text evidence="12">Lacks conserved residue(s) required for the propagation of feature annotation.</text>
</comment>
<reference evidence="15" key="3">
    <citation type="submission" date="2020-12" db="UniProtKB">
        <authorList>
            <consortium name="WormBaseParasite"/>
        </authorList>
    </citation>
    <scope>IDENTIFICATION</scope>
</reference>
<dbReference type="Pfam" id="PF00876">
    <property type="entry name" value="Innexin"/>
    <property type="match status" value="1"/>
</dbReference>
<dbReference type="GO" id="GO:0005243">
    <property type="term" value="F:gap junction channel activity"/>
    <property type="evidence" value="ECO:0007669"/>
    <property type="project" value="TreeGrafter"/>
</dbReference>
<dbReference type="OMA" id="NQYCYVH"/>
<evidence type="ECO:0000256" key="4">
    <source>
        <dbReference type="ARBA" id="ARBA00022475"/>
    </source>
</evidence>
<sequence length="382" mass="44486">MSSQIGAISSINALIGKAFQQPKGDFADSLNSRYTVSLLAVSAGLLLSSHFWGEPITCWTPAQFTKSWTDFVERYCYVHGTYFVPLEEQLSFDEDDRQKIPINYYQWVPYVLACQSLSFYLPRFIWTMMSKSTGFDLTGAIRYVDRFWHQVRDNESSLEGRVKQFENRAAAYIWDSIRLARRKKGEQMGFHYMFYAVFQAGNGWIQWLWLNSLLQSTTYTFWGPGIVLDLFSGNDWQVTGHFPRITHCDFTRRRPASVQLDTVLCVLTLNIYYEKLMIFLWFWLLFVAIYSTINAITWCLSLCIVSRARSNITRFFYAHGKHGKQERFFKLLGKDGLFVMQQITTNVGDLPASYLTLAMQNIIEDWDDLDNNDESNMIPKTK</sequence>
<organism evidence="13">
    <name type="scientific">Strongyloides ratti</name>
    <name type="common">Parasitic roundworm</name>
    <dbReference type="NCBI Taxonomy" id="34506"/>
    <lineage>
        <taxon>Eukaryota</taxon>
        <taxon>Metazoa</taxon>
        <taxon>Ecdysozoa</taxon>
        <taxon>Nematoda</taxon>
        <taxon>Chromadorea</taxon>
        <taxon>Rhabditida</taxon>
        <taxon>Tylenchina</taxon>
        <taxon>Panagrolaimomorpha</taxon>
        <taxon>Strongyloidoidea</taxon>
        <taxon>Strongyloididae</taxon>
        <taxon>Strongyloides</taxon>
    </lineage>
</organism>
<keyword evidence="9 12" id="KW-0406">Ion transport</keyword>
<evidence type="ECO:0000256" key="2">
    <source>
        <dbReference type="ARBA" id="ARBA00004651"/>
    </source>
</evidence>
<dbReference type="PRINTS" id="PR01262">
    <property type="entry name" value="INNEXIN"/>
</dbReference>
<evidence type="ECO:0000313" key="15">
    <source>
        <dbReference type="WBParaSite" id="SRAE_X000252500.1"/>
    </source>
</evidence>
<feature type="transmembrane region" description="Helical" evidence="12">
    <location>
        <begin position="190"/>
        <end position="209"/>
    </location>
</feature>
<protein>
    <recommendedName>
        <fullName evidence="12">Innexin</fullName>
    </recommendedName>
</protein>
<dbReference type="GO" id="GO:0034220">
    <property type="term" value="P:monoatomic ion transmembrane transport"/>
    <property type="evidence" value="ECO:0007669"/>
    <property type="project" value="UniProtKB-KW"/>
</dbReference>
<dbReference type="WormBase" id="SRAE_X000252500">
    <property type="protein sequence ID" value="SRP11322"/>
    <property type="gene ID" value="WBGene00268112"/>
</dbReference>
<comment type="similarity">
    <text evidence="12">Belongs to the pannexin family.</text>
</comment>
<accession>A0A090KY21</accession>
<reference evidence="13" key="2">
    <citation type="submission" date="2014-09" db="EMBL/GenBank/DDBJ databases">
        <authorList>
            <person name="Aslett A.Martin."/>
        </authorList>
    </citation>
    <scope>NUCLEOTIDE SEQUENCE</scope>
    <source>
        <strain evidence="13">ED321 Heterogonic</strain>
    </source>
</reference>
<keyword evidence="14" id="KW-1185">Reference proteome</keyword>
<evidence type="ECO:0000313" key="16">
    <source>
        <dbReference type="WormBase" id="SRAE_X000252500"/>
    </source>
</evidence>
<evidence type="ECO:0000256" key="1">
    <source>
        <dbReference type="ARBA" id="ARBA00004610"/>
    </source>
</evidence>
<dbReference type="PANTHER" id="PTHR11893">
    <property type="entry name" value="INNEXIN"/>
    <property type="match status" value="1"/>
</dbReference>
<dbReference type="AlphaFoldDB" id="A0A090KY21"/>
<keyword evidence="6" id="KW-0303">Gap junction</keyword>
<dbReference type="WBParaSite" id="SRAE_X000252500.1">
    <property type="protein sequence ID" value="SRAE_X000252500.1"/>
    <property type="gene ID" value="WBGene00268112"/>
</dbReference>